<dbReference type="Pfam" id="PF01068">
    <property type="entry name" value="DNA_ligase_A_M"/>
    <property type="match status" value="1"/>
</dbReference>
<dbReference type="PROSITE" id="PS00333">
    <property type="entry name" value="DNA_LIGASE_A2"/>
    <property type="match status" value="1"/>
</dbReference>
<keyword evidence="6 14" id="KW-0547">Nucleotide-binding</keyword>
<dbReference type="InterPro" id="IPR012309">
    <property type="entry name" value="DNA_ligase_ATP-dep_C"/>
</dbReference>
<evidence type="ECO:0000256" key="10">
    <source>
        <dbReference type="ARBA" id="ARBA00023172"/>
    </source>
</evidence>
<evidence type="ECO:0000256" key="3">
    <source>
        <dbReference type="ARBA" id="ARBA00022618"/>
    </source>
</evidence>
<evidence type="ECO:0000313" key="19">
    <source>
        <dbReference type="Proteomes" id="UP000176723"/>
    </source>
</evidence>
<dbReference type="InterPro" id="IPR036599">
    <property type="entry name" value="DNA_ligase_N_sf"/>
</dbReference>
<dbReference type="InterPro" id="IPR012340">
    <property type="entry name" value="NA-bd_OB-fold"/>
</dbReference>
<dbReference type="SUPFAM" id="SSF56091">
    <property type="entry name" value="DNA ligase/mRNA capping enzyme, catalytic domain"/>
    <property type="match status" value="1"/>
</dbReference>
<keyword evidence="7 14" id="KW-0227">DNA damage</keyword>
<dbReference type="GO" id="GO:0006310">
    <property type="term" value="P:DNA recombination"/>
    <property type="evidence" value="ECO:0007669"/>
    <property type="project" value="UniProtKB-UniRule"/>
</dbReference>
<evidence type="ECO:0000256" key="14">
    <source>
        <dbReference type="HAMAP-Rule" id="MF_00407"/>
    </source>
</evidence>
<comment type="similarity">
    <text evidence="1 14 16">Belongs to the ATP-dependent DNA ligase family.</text>
</comment>
<dbReference type="GO" id="GO:0051301">
    <property type="term" value="P:cell division"/>
    <property type="evidence" value="ECO:0007669"/>
    <property type="project" value="UniProtKB-KW"/>
</dbReference>
<protein>
    <recommendedName>
        <fullName evidence="14">Probable DNA ligase</fullName>
        <ecNumber evidence="14">6.5.1.1</ecNumber>
    </recommendedName>
    <alternativeName>
        <fullName evidence="14">Polydeoxyribonucleotide synthase [ATP]</fullName>
    </alternativeName>
</protein>
<comment type="catalytic activity">
    <reaction evidence="13 14 15">
        <text>ATP + (deoxyribonucleotide)n-3'-hydroxyl + 5'-phospho-(deoxyribonucleotide)m = (deoxyribonucleotide)n+m + AMP + diphosphate.</text>
        <dbReference type="EC" id="6.5.1.1"/>
    </reaction>
</comment>
<keyword evidence="9 14" id="KW-0460">Magnesium</keyword>
<dbReference type="GO" id="GO:0005524">
    <property type="term" value="F:ATP binding"/>
    <property type="evidence" value="ECO:0007669"/>
    <property type="project" value="UniProtKB-UniRule"/>
</dbReference>
<evidence type="ECO:0000256" key="5">
    <source>
        <dbReference type="ARBA" id="ARBA00022723"/>
    </source>
</evidence>
<dbReference type="InterPro" id="IPR050191">
    <property type="entry name" value="ATP-dep_DNA_ligase"/>
</dbReference>
<evidence type="ECO:0000256" key="2">
    <source>
        <dbReference type="ARBA" id="ARBA00022598"/>
    </source>
</evidence>
<keyword evidence="2 14" id="KW-0436">Ligase</keyword>
<dbReference type="Pfam" id="PF04679">
    <property type="entry name" value="DNA_ligase_A_C"/>
    <property type="match status" value="1"/>
</dbReference>
<dbReference type="SUPFAM" id="SSF117018">
    <property type="entry name" value="ATP-dependent DNA ligase DNA-binding domain"/>
    <property type="match status" value="1"/>
</dbReference>
<dbReference type="HAMAP" id="MF_00407">
    <property type="entry name" value="DNA_ligase"/>
    <property type="match status" value="1"/>
</dbReference>
<dbReference type="NCBIfam" id="TIGR00574">
    <property type="entry name" value="dnl1"/>
    <property type="match status" value="1"/>
</dbReference>
<dbReference type="GO" id="GO:0006273">
    <property type="term" value="P:lagging strand elongation"/>
    <property type="evidence" value="ECO:0007669"/>
    <property type="project" value="TreeGrafter"/>
</dbReference>
<dbReference type="InterPro" id="IPR022865">
    <property type="entry name" value="DNA_ligae_ATP-dep_bac/arc"/>
</dbReference>
<feature type="binding site" evidence="14">
    <location>
        <position position="438"/>
    </location>
    <ligand>
        <name>ATP</name>
        <dbReference type="ChEBI" id="CHEBI:30616"/>
    </ligand>
</feature>
<name>A0A1G1W0G9_9BACT</name>
<dbReference type="Proteomes" id="UP000176723">
    <property type="component" value="Unassembled WGS sequence"/>
</dbReference>
<evidence type="ECO:0000256" key="13">
    <source>
        <dbReference type="ARBA" id="ARBA00034003"/>
    </source>
</evidence>
<dbReference type="InterPro" id="IPR016059">
    <property type="entry name" value="DNA_ligase_ATP-dep_CS"/>
</dbReference>
<evidence type="ECO:0000256" key="8">
    <source>
        <dbReference type="ARBA" id="ARBA00022840"/>
    </source>
</evidence>
<dbReference type="PROSITE" id="PS00697">
    <property type="entry name" value="DNA_LIGASE_A1"/>
    <property type="match status" value="1"/>
</dbReference>
<dbReference type="AlphaFoldDB" id="A0A1G1W0G9"/>
<dbReference type="PROSITE" id="PS50160">
    <property type="entry name" value="DNA_LIGASE_A3"/>
    <property type="match status" value="1"/>
</dbReference>
<dbReference type="EMBL" id="MHCL01000016">
    <property type="protein sequence ID" value="OGY21168.1"/>
    <property type="molecule type" value="Genomic_DNA"/>
</dbReference>
<dbReference type="Pfam" id="PF04675">
    <property type="entry name" value="DNA_ligase_A_N"/>
    <property type="match status" value="1"/>
</dbReference>
<keyword evidence="5 14" id="KW-0479">Metal-binding</keyword>
<feature type="binding site" evidence="14">
    <location>
        <position position="254"/>
    </location>
    <ligand>
        <name>ATP</name>
        <dbReference type="ChEBI" id="CHEBI:30616"/>
    </ligand>
</feature>
<evidence type="ECO:0000259" key="17">
    <source>
        <dbReference type="PROSITE" id="PS50160"/>
    </source>
</evidence>
<dbReference type="InterPro" id="IPR000977">
    <property type="entry name" value="DNA_ligase_ATP-dep"/>
</dbReference>
<comment type="caution">
    <text evidence="18">The sequence shown here is derived from an EMBL/GenBank/DDBJ whole genome shotgun (WGS) entry which is preliminary data.</text>
</comment>
<dbReference type="STRING" id="1797593.A3A65_03425"/>
<keyword evidence="10 14" id="KW-0233">DNA recombination</keyword>
<evidence type="ECO:0000256" key="12">
    <source>
        <dbReference type="ARBA" id="ARBA00023306"/>
    </source>
</evidence>
<sequence>MTFSRLSNYFDRLDQTASRNEITRILADLFQKTSDHEIDLVCYLSLGRLVPLYEPLEFQLAEKMVVRVIASAFHEEVRTVQKTYKRIGDLGAVAEKFKVKNSKFKVQKLTVTEVYRRLRNIAEESGEGSQQRKVDGLARLLKDLDSLSGKYVVRIVLGRLRLGFSDATILDALSFMRLKSKELRPQIEKAYLVRTDIGAIAKLFKSQGLRGLRGITASLGVPIMPALCQRLKSADEMINKMGKVVVEPKYDGQRVQIHYRKLKTPRRWAGRQNSKLKGDEWQVRAFTRNLEEVSLMFPELSSIGKQIQARDVILDSEAVGFDSTTGKILPFQEIITRKRKHAVSAAAKKVPLRFFVFDILYHNGRSLLSVPLHEREKLLEQSIRGETVLVKAKRIVTDIPQVLRDYHRQELEAGLEGVVVKRLSDPYIPGRRGWSWVKFKEAEESAAGLSDTLDCVVMGYYKGRGKRTAFGLGGFLVGVRKGEQYVSISKIGTGLTDVQWREMKMRIKHQESREKPKAYAQVHKTLVPDVWIEPSLVTEIAADNITRSPVHSAGLALRFPRLVRFRDDKLPSQATTIREVKRISSLQ</sequence>
<feature type="binding site" evidence="14">
    <location>
        <position position="357"/>
    </location>
    <ligand>
        <name>ATP</name>
        <dbReference type="ChEBI" id="CHEBI:30616"/>
    </ligand>
</feature>
<dbReference type="InterPro" id="IPR012310">
    <property type="entry name" value="DNA_ligase_ATP-dep_cent"/>
</dbReference>
<dbReference type="Gene3D" id="1.10.3260.10">
    <property type="entry name" value="DNA ligase, ATP-dependent, N-terminal domain"/>
    <property type="match status" value="1"/>
</dbReference>
<evidence type="ECO:0000256" key="7">
    <source>
        <dbReference type="ARBA" id="ARBA00022763"/>
    </source>
</evidence>
<proteinExistence type="inferred from homology"/>
<keyword evidence="3 14" id="KW-0132">Cell division</keyword>
<keyword evidence="11 14" id="KW-0234">DNA repair</keyword>
<feature type="binding site" evidence="14">
    <location>
        <position position="288"/>
    </location>
    <ligand>
        <name>ATP</name>
        <dbReference type="ChEBI" id="CHEBI:30616"/>
    </ligand>
</feature>
<feature type="binding site" evidence="14">
    <location>
        <position position="247"/>
    </location>
    <ligand>
        <name>ATP</name>
        <dbReference type="ChEBI" id="CHEBI:30616"/>
    </ligand>
</feature>
<dbReference type="Gene3D" id="3.30.470.30">
    <property type="entry name" value="DNA ligase/mRNA capping enzyme"/>
    <property type="match status" value="1"/>
</dbReference>
<dbReference type="GO" id="GO:0003910">
    <property type="term" value="F:DNA ligase (ATP) activity"/>
    <property type="evidence" value="ECO:0007669"/>
    <property type="project" value="UniProtKB-UniRule"/>
</dbReference>
<comment type="cofactor">
    <cofactor evidence="14">
        <name>Mg(2+)</name>
        <dbReference type="ChEBI" id="CHEBI:18420"/>
    </cofactor>
</comment>
<reference evidence="18 19" key="1">
    <citation type="journal article" date="2016" name="Nat. Commun.">
        <title>Thousands of microbial genomes shed light on interconnected biogeochemical processes in an aquifer system.</title>
        <authorList>
            <person name="Anantharaman K."/>
            <person name="Brown C.T."/>
            <person name="Hug L.A."/>
            <person name="Sharon I."/>
            <person name="Castelle C.J."/>
            <person name="Probst A.J."/>
            <person name="Thomas B.C."/>
            <person name="Singh A."/>
            <person name="Wilkins M.J."/>
            <person name="Karaoz U."/>
            <person name="Brodie E.L."/>
            <person name="Williams K.H."/>
            <person name="Hubbard S.S."/>
            <person name="Banfield J.F."/>
        </authorList>
    </citation>
    <scope>NUCLEOTIDE SEQUENCE [LARGE SCALE GENOMIC DNA]</scope>
</reference>
<dbReference type="PANTHER" id="PTHR45674:SF4">
    <property type="entry name" value="DNA LIGASE 1"/>
    <property type="match status" value="1"/>
</dbReference>
<accession>A0A1G1W0G9</accession>
<evidence type="ECO:0000256" key="1">
    <source>
        <dbReference type="ARBA" id="ARBA00007572"/>
    </source>
</evidence>
<dbReference type="GO" id="GO:0006281">
    <property type="term" value="P:DNA repair"/>
    <property type="evidence" value="ECO:0007669"/>
    <property type="project" value="UniProtKB-UniRule"/>
</dbReference>
<gene>
    <name evidence="14" type="primary">lig</name>
    <name evidence="18" type="ORF">A3A65_03425</name>
</gene>
<feature type="binding site" evidence="14">
    <location>
        <position position="317"/>
    </location>
    <ligand>
        <name>ATP</name>
        <dbReference type="ChEBI" id="CHEBI:30616"/>
    </ligand>
</feature>
<dbReference type="GO" id="GO:0046872">
    <property type="term" value="F:metal ion binding"/>
    <property type="evidence" value="ECO:0007669"/>
    <property type="project" value="UniProtKB-KW"/>
</dbReference>
<dbReference type="CDD" id="cd07901">
    <property type="entry name" value="Adenylation_DNA_ligase_Arch_LigB"/>
    <property type="match status" value="1"/>
</dbReference>
<dbReference type="Gene3D" id="2.40.50.140">
    <property type="entry name" value="Nucleic acid-binding proteins"/>
    <property type="match status" value="1"/>
</dbReference>
<evidence type="ECO:0000256" key="16">
    <source>
        <dbReference type="RuleBase" id="RU004196"/>
    </source>
</evidence>
<feature type="active site" description="N6-AMP-lysine intermediate" evidence="14">
    <location>
        <position position="249"/>
    </location>
</feature>
<dbReference type="SUPFAM" id="SSF50249">
    <property type="entry name" value="Nucleic acid-binding proteins"/>
    <property type="match status" value="1"/>
</dbReference>
<dbReference type="GO" id="GO:0003677">
    <property type="term" value="F:DNA binding"/>
    <property type="evidence" value="ECO:0007669"/>
    <property type="project" value="InterPro"/>
</dbReference>
<organism evidence="18 19">
    <name type="scientific">Candidatus Chisholmbacteria bacterium RIFCSPLOWO2_01_FULL_49_14</name>
    <dbReference type="NCBI Taxonomy" id="1797593"/>
    <lineage>
        <taxon>Bacteria</taxon>
        <taxon>Candidatus Chisholmiibacteriota</taxon>
    </lineage>
</organism>
<evidence type="ECO:0000313" key="18">
    <source>
        <dbReference type="EMBL" id="OGY21168.1"/>
    </source>
</evidence>
<dbReference type="EC" id="6.5.1.1" evidence="14"/>
<evidence type="ECO:0000256" key="15">
    <source>
        <dbReference type="RuleBase" id="RU000617"/>
    </source>
</evidence>
<evidence type="ECO:0000256" key="4">
    <source>
        <dbReference type="ARBA" id="ARBA00022705"/>
    </source>
</evidence>
<feature type="binding site" evidence="14">
    <location>
        <position position="432"/>
    </location>
    <ligand>
        <name>ATP</name>
        <dbReference type="ChEBI" id="CHEBI:30616"/>
    </ligand>
</feature>
<evidence type="ECO:0000256" key="9">
    <source>
        <dbReference type="ARBA" id="ARBA00022842"/>
    </source>
</evidence>
<comment type="function">
    <text evidence="14">DNA ligase that seals nicks in double-stranded DNA during DNA replication, DNA recombination and DNA repair.</text>
</comment>
<feature type="domain" description="ATP-dependent DNA ligase family profile" evidence="17">
    <location>
        <begin position="345"/>
        <end position="469"/>
    </location>
</feature>
<dbReference type="InterPro" id="IPR012308">
    <property type="entry name" value="DNA_ligase_ATP-dep_N"/>
</dbReference>
<keyword evidence="4 14" id="KW-0235">DNA replication</keyword>
<evidence type="ECO:0000256" key="6">
    <source>
        <dbReference type="ARBA" id="ARBA00022741"/>
    </source>
</evidence>
<evidence type="ECO:0000256" key="11">
    <source>
        <dbReference type="ARBA" id="ARBA00023204"/>
    </source>
</evidence>
<dbReference type="GO" id="GO:0071897">
    <property type="term" value="P:DNA biosynthetic process"/>
    <property type="evidence" value="ECO:0007669"/>
    <property type="project" value="InterPro"/>
</dbReference>
<keyword evidence="12 14" id="KW-0131">Cell cycle</keyword>
<dbReference type="PANTHER" id="PTHR45674">
    <property type="entry name" value="DNA LIGASE 1/3 FAMILY MEMBER"/>
    <property type="match status" value="1"/>
</dbReference>
<keyword evidence="8 14" id="KW-0067">ATP-binding</keyword>
<dbReference type="FunFam" id="1.10.3260.10:FF:000007">
    <property type="entry name" value="DNA ligase"/>
    <property type="match status" value="1"/>
</dbReference>